<keyword evidence="2" id="KW-0732">Signal</keyword>
<name>A0ABT8W923_9FLAO</name>
<gene>
    <name evidence="3" type="ORF">Q4Q35_07150</name>
</gene>
<evidence type="ECO:0000313" key="3">
    <source>
        <dbReference type="EMBL" id="MDO5969578.1"/>
    </source>
</evidence>
<dbReference type="Proteomes" id="UP001176883">
    <property type="component" value="Unassembled WGS sequence"/>
</dbReference>
<evidence type="ECO:0000313" key="4">
    <source>
        <dbReference type="Proteomes" id="UP001176883"/>
    </source>
</evidence>
<organism evidence="3 4">
    <name type="scientific">Flavivirga aquimarina</name>
    <dbReference type="NCBI Taxonomy" id="2027862"/>
    <lineage>
        <taxon>Bacteria</taxon>
        <taxon>Pseudomonadati</taxon>
        <taxon>Bacteroidota</taxon>
        <taxon>Flavobacteriia</taxon>
        <taxon>Flavobacteriales</taxon>
        <taxon>Flavobacteriaceae</taxon>
        <taxon>Flavivirga</taxon>
    </lineage>
</organism>
<evidence type="ECO:0008006" key="5">
    <source>
        <dbReference type="Google" id="ProtNLM"/>
    </source>
</evidence>
<dbReference type="RefSeq" id="WP_303277274.1">
    <property type="nucleotide sequence ID" value="NZ_JAUOEK010000080.1"/>
</dbReference>
<feature type="chain" id="PRO_5045448970" description="Thiol:disulfide interchange protein DsbD N-terminal domain-containing protein" evidence="2">
    <location>
        <begin position="25"/>
        <end position="71"/>
    </location>
</feature>
<accession>A0ABT8W923</accession>
<proteinExistence type="predicted"/>
<reference evidence="3" key="1">
    <citation type="submission" date="2023-07" db="EMBL/GenBank/DDBJ databases">
        <title>Two novel species in the genus Flavivirga.</title>
        <authorList>
            <person name="Kwon K."/>
        </authorList>
    </citation>
    <scope>NUCLEOTIDE SEQUENCE</scope>
    <source>
        <strain evidence="3">KCTC 52353</strain>
    </source>
</reference>
<feature type="signal peptide" evidence="2">
    <location>
        <begin position="1"/>
        <end position="24"/>
    </location>
</feature>
<sequence>MFYKVQAVIVLIVLLSTTGTPVVAQSTSGVPVSYTIETPKTVLAGDTFTITVAFNIAPSWYVYALIAMNRL</sequence>
<keyword evidence="4" id="KW-1185">Reference proteome</keyword>
<feature type="transmembrane region" description="Helical" evidence="1">
    <location>
        <begin position="48"/>
        <end position="68"/>
    </location>
</feature>
<keyword evidence="1" id="KW-1133">Transmembrane helix</keyword>
<evidence type="ECO:0000256" key="2">
    <source>
        <dbReference type="SAM" id="SignalP"/>
    </source>
</evidence>
<dbReference type="EMBL" id="JAUOEK010000080">
    <property type="protein sequence ID" value="MDO5969578.1"/>
    <property type="molecule type" value="Genomic_DNA"/>
</dbReference>
<comment type="caution">
    <text evidence="3">The sequence shown here is derived from an EMBL/GenBank/DDBJ whole genome shotgun (WGS) entry which is preliminary data.</text>
</comment>
<protein>
    <recommendedName>
        <fullName evidence="5">Thiol:disulfide interchange protein DsbD N-terminal domain-containing protein</fullName>
    </recommendedName>
</protein>
<keyword evidence="1" id="KW-0472">Membrane</keyword>
<keyword evidence="1" id="KW-0812">Transmembrane</keyword>
<evidence type="ECO:0000256" key="1">
    <source>
        <dbReference type="SAM" id="Phobius"/>
    </source>
</evidence>